<dbReference type="EMBL" id="CP036432">
    <property type="protein sequence ID" value="QDV88302.1"/>
    <property type="molecule type" value="Genomic_DNA"/>
</dbReference>
<keyword evidence="2" id="KW-0805">Transcription regulation</keyword>
<dbReference type="PANTHER" id="PTHR43133:SF51">
    <property type="entry name" value="RNA POLYMERASE SIGMA FACTOR"/>
    <property type="match status" value="1"/>
</dbReference>
<evidence type="ECO:0000256" key="4">
    <source>
        <dbReference type="ARBA" id="ARBA00023163"/>
    </source>
</evidence>
<evidence type="ECO:0000256" key="3">
    <source>
        <dbReference type="ARBA" id="ARBA00023082"/>
    </source>
</evidence>
<proteinExistence type="inferred from homology"/>
<comment type="similarity">
    <text evidence="1">Belongs to the sigma-70 factor family. ECF subfamily.</text>
</comment>
<dbReference type="Proteomes" id="UP000318081">
    <property type="component" value="Chromosome"/>
</dbReference>
<dbReference type="Gene3D" id="1.10.10.10">
    <property type="entry name" value="Winged helix-like DNA-binding domain superfamily/Winged helix DNA-binding domain"/>
    <property type="match status" value="1"/>
</dbReference>
<protein>
    <submittedName>
        <fullName evidence="7">ECF RNA polymerase sigma-E factor</fullName>
    </submittedName>
</protein>
<dbReference type="RefSeq" id="WP_145220511.1">
    <property type="nucleotide sequence ID" value="NZ_CP036432.1"/>
</dbReference>
<evidence type="ECO:0000256" key="1">
    <source>
        <dbReference type="ARBA" id="ARBA00010641"/>
    </source>
</evidence>
<keyword evidence="3" id="KW-0731">Sigma factor</keyword>
<dbReference type="InterPro" id="IPR039425">
    <property type="entry name" value="RNA_pol_sigma-70-like"/>
</dbReference>
<feature type="domain" description="RNA polymerase sigma-70 region 2" evidence="5">
    <location>
        <begin position="25"/>
        <end position="93"/>
    </location>
</feature>
<dbReference type="PANTHER" id="PTHR43133">
    <property type="entry name" value="RNA POLYMERASE ECF-TYPE SIGMA FACTO"/>
    <property type="match status" value="1"/>
</dbReference>
<sequence length="201" mass="23092">MNGGDEDASKSEDSLRATWSIGPLRPWLKMLAERQLSPALRGRIDPSDVVQQTLVDAWRGHENFRGNTQAERLAWLRTILKRTLLRYDRDQLRTLKRGQGREQQLQAALDRDSIRIEQLAIDRQPDPRSHADRAEQTLQLAAALDRLPNDYREVLTLRHIDGLSHEQIAQRIGRSNAATRMLWIRALEKLKAVYGDCSGRL</sequence>
<dbReference type="NCBIfam" id="TIGR02937">
    <property type="entry name" value="sigma70-ECF"/>
    <property type="match status" value="1"/>
</dbReference>
<dbReference type="InterPro" id="IPR013249">
    <property type="entry name" value="RNA_pol_sigma70_r4_t2"/>
</dbReference>
<accession>A0ABX5Y304</accession>
<dbReference type="InterPro" id="IPR036388">
    <property type="entry name" value="WH-like_DNA-bd_sf"/>
</dbReference>
<dbReference type="Pfam" id="PF04542">
    <property type="entry name" value="Sigma70_r2"/>
    <property type="match status" value="1"/>
</dbReference>
<name>A0ABX5Y304_9BACT</name>
<gene>
    <name evidence="7" type="primary">rpoE_7</name>
    <name evidence="7" type="ORF">TBK1r_73340</name>
</gene>
<dbReference type="InterPro" id="IPR007627">
    <property type="entry name" value="RNA_pol_sigma70_r2"/>
</dbReference>
<reference evidence="7 8" key="1">
    <citation type="submission" date="2019-02" db="EMBL/GenBank/DDBJ databases">
        <title>Deep-cultivation of Planctomycetes and their phenomic and genomic characterization uncovers novel biology.</title>
        <authorList>
            <person name="Wiegand S."/>
            <person name="Jogler M."/>
            <person name="Boedeker C."/>
            <person name="Pinto D."/>
            <person name="Vollmers J."/>
            <person name="Rivas-Marin E."/>
            <person name="Kohn T."/>
            <person name="Peeters S.H."/>
            <person name="Heuer A."/>
            <person name="Rast P."/>
            <person name="Oberbeckmann S."/>
            <person name="Bunk B."/>
            <person name="Jeske O."/>
            <person name="Meyerdierks A."/>
            <person name="Storesund J.E."/>
            <person name="Kallscheuer N."/>
            <person name="Luecker S."/>
            <person name="Lage O.M."/>
            <person name="Pohl T."/>
            <person name="Merkel B.J."/>
            <person name="Hornburger P."/>
            <person name="Mueller R.-W."/>
            <person name="Bruemmer F."/>
            <person name="Labrenz M."/>
            <person name="Spormann A.M."/>
            <person name="Op den Camp H."/>
            <person name="Overmann J."/>
            <person name="Amann R."/>
            <person name="Jetten M.S.M."/>
            <person name="Mascher T."/>
            <person name="Medema M.H."/>
            <person name="Devos D.P."/>
            <person name="Kaster A.-K."/>
            <person name="Ovreas L."/>
            <person name="Rohde M."/>
            <person name="Galperin M.Y."/>
            <person name="Jogler C."/>
        </authorList>
    </citation>
    <scope>NUCLEOTIDE SEQUENCE [LARGE SCALE GENOMIC DNA]</scope>
    <source>
        <strain evidence="7 8">TBK1r</strain>
    </source>
</reference>
<evidence type="ECO:0000313" key="7">
    <source>
        <dbReference type="EMBL" id="QDV88302.1"/>
    </source>
</evidence>
<dbReference type="Pfam" id="PF08281">
    <property type="entry name" value="Sigma70_r4_2"/>
    <property type="match status" value="1"/>
</dbReference>
<dbReference type="CDD" id="cd06171">
    <property type="entry name" value="Sigma70_r4"/>
    <property type="match status" value="1"/>
</dbReference>
<dbReference type="InterPro" id="IPR013325">
    <property type="entry name" value="RNA_pol_sigma_r2"/>
</dbReference>
<evidence type="ECO:0000259" key="5">
    <source>
        <dbReference type="Pfam" id="PF04542"/>
    </source>
</evidence>
<organism evidence="7 8">
    <name type="scientific">Stieleria magnilauensis</name>
    <dbReference type="NCBI Taxonomy" id="2527963"/>
    <lineage>
        <taxon>Bacteria</taxon>
        <taxon>Pseudomonadati</taxon>
        <taxon>Planctomycetota</taxon>
        <taxon>Planctomycetia</taxon>
        <taxon>Pirellulales</taxon>
        <taxon>Pirellulaceae</taxon>
        <taxon>Stieleria</taxon>
    </lineage>
</organism>
<dbReference type="InterPro" id="IPR014284">
    <property type="entry name" value="RNA_pol_sigma-70_dom"/>
</dbReference>
<dbReference type="SUPFAM" id="SSF88946">
    <property type="entry name" value="Sigma2 domain of RNA polymerase sigma factors"/>
    <property type="match status" value="1"/>
</dbReference>
<feature type="domain" description="RNA polymerase sigma factor 70 region 4 type 2" evidence="6">
    <location>
        <begin position="138"/>
        <end position="190"/>
    </location>
</feature>
<dbReference type="SUPFAM" id="SSF88659">
    <property type="entry name" value="Sigma3 and sigma4 domains of RNA polymerase sigma factors"/>
    <property type="match status" value="1"/>
</dbReference>
<keyword evidence="8" id="KW-1185">Reference proteome</keyword>
<keyword evidence="4" id="KW-0804">Transcription</keyword>
<dbReference type="InterPro" id="IPR013324">
    <property type="entry name" value="RNA_pol_sigma_r3/r4-like"/>
</dbReference>
<evidence type="ECO:0000256" key="2">
    <source>
        <dbReference type="ARBA" id="ARBA00023015"/>
    </source>
</evidence>
<dbReference type="Gene3D" id="1.10.1740.10">
    <property type="match status" value="1"/>
</dbReference>
<evidence type="ECO:0000313" key="8">
    <source>
        <dbReference type="Proteomes" id="UP000318081"/>
    </source>
</evidence>
<evidence type="ECO:0000259" key="6">
    <source>
        <dbReference type="Pfam" id="PF08281"/>
    </source>
</evidence>